<sequence length="130" mass="14918">MPFLNSDEASRLGLPIPLSEEKLAATERAHWRTLDSHAEIKVLQRWVYLKQIPNVKKNPISTTPYRLYCYTTPIQDYSIAFLGLPLIPNSYHTAPIQPLFAIAHLDRTITLPSPQTMEEDIAFINAWCRI</sequence>
<evidence type="ECO:0000313" key="2">
    <source>
        <dbReference type="Proteomes" id="UP000309340"/>
    </source>
</evidence>
<name>A0A4U0X5V8_9PEZI</name>
<dbReference type="Gene3D" id="3.50.50.60">
    <property type="entry name" value="FAD/NAD(P)-binding domain"/>
    <property type="match status" value="1"/>
</dbReference>
<organism evidence="1 2">
    <name type="scientific">Friedmanniomyces simplex</name>
    <dbReference type="NCBI Taxonomy" id="329884"/>
    <lineage>
        <taxon>Eukaryota</taxon>
        <taxon>Fungi</taxon>
        <taxon>Dikarya</taxon>
        <taxon>Ascomycota</taxon>
        <taxon>Pezizomycotina</taxon>
        <taxon>Dothideomycetes</taxon>
        <taxon>Dothideomycetidae</taxon>
        <taxon>Mycosphaerellales</taxon>
        <taxon>Teratosphaeriaceae</taxon>
        <taxon>Friedmanniomyces</taxon>
    </lineage>
</organism>
<gene>
    <name evidence="1" type="ORF">B0A55_08219</name>
</gene>
<protein>
    <submittedName>
        <fullName evidence="1">Uncharacterized protein</fullName>
    </submittedName>
</protein>
<keyword evidence="2" id="KW-1185">Reference proteome</keyword>
<comment type="caution">
    <text evidence="1">The sequence shown here is derived from an EMBL/GenBank/DDBJ whole genome shotgun (WGS) entry which is preliminary data.</text>
</comment>
<accession>A0A4U0X5V8</accession>
<evidence type="ECO:0000313" key="1">
    <source>
        <dbReference type="EMBL" id="TKA71127.1"/>
    </source>
</evidence>
<reference evidence="1 2" key="1">
    <citation type="submission" date="2017-03" db="EMBL/GenBank/DDBJ databases">
        <title>Genomes of endolithic fungi from Antarctica.</title>
        <authorList>
            <person name="Coleine C."/>
            <person name="Masonjones S."/>
            <person name="Stajich J.E."/>
        </authorList>
    </citation>
    <scope>NUCLEOTIDE SEQUENCE [LARGE SCALE GENOMIC DNA]</scope>
    <source>
        <strain evidence="1 2">CCFEE 5184</strain>
    </source>
</reference>
<proteinExistence type="predicted"/>
<dbReference type="InterPro" id="IPR036188">
    <property type="entry name" value="FAD/NAD-bd_sf"/>
</dbReference>
<dbReference type="EMBL" id="NAJQ01000366">
    <property type="protein sequence ID" value="TKA71127.1"/>
    <property type="molecule type" value="Genomic_DNA"/>
</dbReference>
<dbReference type="AlphaFoldDB" id="A0A4U0X5V8"/>
<dbReference type="OrthoDB" id="2915840at2759"/>
<dbReference type="Proteomes" id="UP000309340">
    <property type="component" value="Unassembled WGS sequence"/>
</dbReference>